<organism evidence="1 2">
    <name type="scientific">Legionella spiritensis</name>
    <dbReference type="NCBI Taxonomy" id="452"/>
    <lineage>
        <taxon>Bacteria</taxon>
        <taxon>Pseudomonadati</taxon>
        <taxon>Pseudomonadota</taxon>
        <taxon>Gammaproteobacteria</taxon>
        <taxon>Legionellales</taxon>
        <taxon>Legionellaceae</taxon>
        <taxon>Legionella</taxon>
    </lineage>
</organism>
<keyword evidence="2" id="KW-1185">Reference proteome</keyword>
<evidence type="ECO:0008006" key="3">
    <source>
        <dbReference type="Google" id="ProtNLM"/>
    </source>
</evidence>
<reference evidence="1 2" key="1">
    <citation type="submission" date="2015-11" db="EMBL/GenBank/DDBJ databases">
        <title>Genomic analysis of 38 Legionella species identifies large and diverse effector repertoires.</title>
        <authorList>
            <person name="Burstein D."/>
            <person name="Amaro F."/>
            <person name="Zusman T."/>
            <person name="Lifshitz Z."/>
            <person name="Cohen O."/>
            <person name="Gilbert J.A."/>
            <person name="Pupko T."/>
            <person name="Shuman H.A."/>
            <person name="Segal G."/>
        </authorList>
    </citation>
    <scope>NUCLEOTIDE SEQUENCE [LARGE SCALE GENOMIC DNA]</scope>
    <source>
        <strain evidence="1 2">Mt.St.Helens-9</strain>
    </source>
</reference>
<proteinExistence type="predicted"/>
<evidence type="ECO:0000313" key="1">
    <source>
        <dbReference type="EMBL" id="KTD62270.1"/>
    </source>
</evidence>
<sequence length="281" mass="32167">MTIFLDIAKQLVKEKLEAERRRSESTASGYITGFFVDKALSSEKQRIINDTILKISLLEDAGDDEINSENIEKLIDECKTEAKKKCSGKEIEKDKIKDEGHHGRAMIKINGLLNGLYKRFNEENIKLLNQSSDNDPFNVLCYWLGMYLAKREMILHYPESFLLSLFNIPALVNEKEQLVLAKIAKCQVKLGRLDKHHDEYQDARRDCVAECLKELKDENEILCAKYAWTPKLPFDFVFLGQITFSMPEIGPDTGFLEMCLSKATQAIKPMVKAEEKSALSY</sequence>
<dbReference type="PATRIC" id="fig|452.5.peg.2331"/>
<protein>
    <recommendedName>
        <fullName evidence="3">Coiled-coil protein</fullName>
    </recommendedName>
</protein>
<dbReference type="Proteomes" id="UP000054877">
    <property type="component" value="Unassembled WGS sequence"/>
</dbReference>
<dbReference type="AlphaFoldDB" id="A0A0W0Z038"/>
<gene>
    <name evidence="1" type="ORF">Lspi_2120</name>
</gene>
<evidence type="ECO:0000313" key="2">
    <source>
        <dbReference type="Proteomes" id="UP000054877"/>
    </source>
</evidence>
<dbReference type="OrthoDB" id="5641125at2"/>
<dbReference type="RefSeq" id="WP_058484027.1">
    <property type="nucleotide sequence ID" value="NZ_CAAAII010000004.1"/>
</dbReference>
<dbReference type="EMBL" id="LNYX01000030">
    <property type="protein sequence ID" value="KTD62270.1"/>
    <property type="molecule type" value="Genomic_DNA"/>
</dbReference>
<accession>A0A0W0Z038</accession>
<comment type="caution">
    <text evidence="1">The sequence shown here is derived from an EMBL/GenBank/DDBJ whole genome shotgun (WGS) entry which is preliminary data.</text>
</comment>
<name>A0A0W0Z038_LEGSP</name>